<dbReference type="PANTHER" id="PTHR38657:SF1">
    <property type="entry name" value="SLR1343 PROTEIN"/>
    <property type="match status" value="1"/>
</dbReference>
<reference evidence="2" key="1">
    <citation type="journal article" date="2019" name="Int. J. Syst. Evol. Microbiol.">
        <title>The Global Catalogue of Microorganisms (GCM) 10K type strain sequencing project: providing services to taxonomists for standard genome sequencing and annotation.</title>
        <authorList>
            <consortium name="The Broad Institute Genomics Platform"/>
            <consortium name="The Broad Institute Genome Sequencing Center for Infectious Disease"/>
            <person name="Wu L."/>
            <person name="Ma J."/>
        </authorList>
    </citation>
    <scope>NUCLEOTIDE SEQUENCE [LARGE SCALE GENOMIC DNA]</scope>
    <source>
        <strain evidence="2">CCUG 55131</strain>
    </source>
</reference>
<dbReference type="EMBL" id="JBHUIX010000004">
    <property type="protein sequence ID" value="MFD2173239.1"/>
    <property type="molecule type" value="Genomic_DNA"/>
</dbReference>
<dbReference type="InterPro" id="IPR036134">
    <property type="entry name" value="Crypto/Photolyase_FAD-like_sf"/>
</dbReference>
<evidence type="ECO:0000313" key="2">
    <source>
        <dbReference type="Proteomes" id="UP001597413"/>
    </source>
</evidence>
<gene>
    <name evidence="1" type="ORF">ACFSM0_03940</name>
</gene>
<dbReference type="PANTHER" id="PTHR38657">
    <property type="entry name" value="SLR1343 PROTEIN"/>
    <property type="match status" value="1"/>
</dbReference>
<dbReference type="Gene3D" id="1.10.10.1710">
    <property type="entry name" value="Deoxyribodipyrimidine photolyase-related"/>
    <property type="match status" value="1"/>
</dbReference>
<evidence type="ECO:0000313" key="1">
    <source>
        <dbReference type="EMBL" id="MFD2173239.1"/>
    </source>
</evidence>
<organism evidence="1 2">
    <name type="scientific">Rhodobacter lacus</name>
    <dbReference type="NCBI Taxonomy" id="1641972"/>
    <lineage>
        <taxon>Bacteria</taxon>
        <taxon>Pseudomonadati</taxon>
        <taxon>Pseudomonadota</taxon>
        <taxon>Alphaproteobacteria</taxon>
        <taxon>Rhodobacterales</taxon>
        <taxon>Rhodobacter group</taxon>
        <taxon>Rhodobacter</taxon>
    </lineage>
</organism>
<dbReference type="InterPro" id="IPR014729">
    <property type="entry name" value="Rossmann-like_a/b/a_fold"/>
</dbReference>
<dbReference type="Gene3D" id="1.10.579.10">
    <property type="entry name" value="DNA Cyclobutane Dipyrimidine Photolyase, subunit A, domain 3"/>
    <property type="match status" value="1"/>
</dbReference>
<dbReference type="RefSeq" id="WP_377387939.1">
    <property type="nucleotide sequence ID" value="NZ_JBHUIX010000004.1"/>
</dbReference>
<dbReference type="InterPro" id="IPR052551">
    <property type="entry name" value="UV-DNA_repair_photolyase"/>
</dbReference>
<comment type="caution">
    <text evidence="1">The sequence shown here is derived from an EMBL/GenBank/DDBJ whole genome shotgun (WGS) entry which is preliminary data.</text>
</comment>
<protein>
    <submittedName>
        <fullName evidence="1">Cryptochrome/photolyase family protein</fullName>
    </submittedName>
</protein>
<dbReference type="SUPFAM" id="SSF48173">
    <property type="entry name" value="Cryptochrome/photolyase FAD-binding domain"/>
    <property type="match status" value="1"/>
</dbReference>
<dbReference type="InterPro" id="IPR007357">
    <property type="entry name" value="PhrB-like"/>
</dbReference>
<dbReference type="Proteomes" id="UP001597413">
    <property type="component" value="Unassembled WGS sequence"/>
</dbReference>
<dbReference type="Gene3D" id="3.40.50.620">
    <property type="entry name" value="HUPs"/>
    <property type="match status" value="1"/>
</dbReference>
<accession>A0ABW5A5P2</accession>
<name>A0ABW5A5P2_9RHOB</name>
<keyword evidence="2" id="KW-1185">Reference proteome</keyword>
<dbReference type="Gene3D" id="1.25.40.80">
    <property type="match status" value="1"/>
</dbReference>
<sequence length="515" mass="57512">MGDQLSRGLSALEGIDPARDTVLMLEVMEEGCYVPHHKQKIALILSAMRHFAEALRAEGLRVDYVRLDDPANTQSFTQEIARAVARHRPRGLVLTGPGEWRVWERVRRWQADLGVPVEIRRDARFFCTVKDFKALTAAGKTGRMETFYREMRRRTGILMDEGKPVGGKWNFDAENRKALPRGHRAPARRRFVPDAITRAVIDCVAERFPTHFGDLAEFGWPVTRAEALDALDDFLTHGLPQFGDWQDAMQAGAPFLYHALIAPALNLGLLTAPEVCKAAEEAYRAGQAPLNAVEGFIRQILGWREFVRGLYWSEMPAYAQTNALGARRPLPAFYWNAQTEMRCMAEVIGATRQYAYAHHIQRLMVTGNFALLAGIAPAEVEAWYLAVYADAFEWVELPNTHGMALHADGGRLGSKPYAASGAYISRMSDYCAGCRYDGKARTGPKACPFNFLYWNFLATHRARFAANPRMALPYRTLDRFDAAELAAIRAQAEDFLAKMAAPGAGPPAQLSLGDF</sequence>
<dbReference type="Pfam" id="PF04244">
    <property type="entry name" value="DPRP"/>
    <property type="match status" value="1"/>
</dbReference>
<proteinExistence type="predicted"/>